<dbReference type="EMBL" id="VSFG01000012">
    <property type="protein sequence ID" value="TYB40802.1"/>
    <property type="molecule type" value="Genomic_DNA"/>
</dbReference>
<protein>
    <submittedName>
        <fullName evidence="2">Uncharacterized protein</fullName>
    </submittedName>
</protein>
<dbReference type="STRING" id="1220554.GCA_001552135_06854"/>
<gene>
    <name evidence="2" type="ORF">FXF69_37925</name>
</gene>
<proteinExistence type="predicted"/>
<reference evidence="2 3" key="1">
    <citation type="submission" date="2019-08" db="EMBL/GenBank/DDBJ databases">
        <title>Actinomadura sp. nov. CYP1-5 isolated from mountain soil.</title>
        <authorList>
            <person name="Songsumanus A."/>
            <person name="Kuncharoen N."/>
            <person name="Kudo T."/>
            <person name="Yuki M."/>
            <person name="Igarashi Y."/>
            <person name="Tanasupawat S."/>
        </authorList>
    </citation>
    <scope>NUCLEOTIDE SEQUENCE [LARGE SCALE GENOMIC DNA]</scope>
    <source>
        <strain evidence="2 3">JCM 14158</strain>
    </source>
</reference>
<dbReference type="RefSeq" id="WP_067901490.1">
    <property type="nucleotide sequence ID" value="NZ_VSFG01000012.1"/>
</dbReference>
<feature type="region of interest" description="Disordered" evidence="1">
    <location>
        <begin position="116"/>
        <end position="156"/>
    </location>
</feature>
<feature type="compositionally biased region" description="Low complexity" evidence="1">
    <location>
        <begin position="123"/>
        <end position="137"/>
    </location>
</feature>
<sequence>MNQLPSGTAQPETTSACLIFELCGLIDATAKLDENRRNPHQAVQDLVAVAYRVAAAAEPILDGEAALITALREAAANRPLIPESCPDCQKTDAPRCGEHAGGTAFAETYHELGHALSGPSYTPAPATGPATTGEPFAEGAGDALTAARAETPNAAG</sequence>
<dbReference type="Proteomes" id="UP000323380">
    <property type="component" value="Unassembled WGS sequence"/>
</dbReference>
<organism evidence="2 3">
    <name type="scientific">Actinomadura chibensis</name>
    <dbReference type="NCBI Taxonomy" id="392828"/>
    <lineage>
        <taxon>Bacteria</taxon>
        <taxon>Bacillati</taxon>
        <taxon>Actinomycetota</taxon>
        <taxon>Actinomycetes</taxon>
        <taxon>Streptosporangiales</taxon>
        <taxon>Thermomonosporaceae</taxon>
        <taxon>Actinomadura</taxon>
    </lineage>
</organism>
<comment type="caution">
    <text evidence="2">The sequence shown here is derived from an EMBL/GenBank/DDBJ whole genome shotgun (WGS) entry which is preliminary data.</text>
</comment>
<accession>A0A5D0N8S1</accession>
<keyword evidence="3" id="KW-1185">Reference proteome</keyword>
<name>A0A5D0N8S1_9ACTN</name>
<evidence type="ECO:0000313" key="3">
    <source>
        <dbReference type="Proteomes" id="UP000323380"/>
    </source>
</evidence>
<dbReference type="AlphaFoldDB" id="A0A5D0N8S1"/>
<evidence type="ECO:0000313" key="2">
    <source>
        <dbReference type="EMBL" id="TYB40802.1"/>
    </source>
</evidence>
<evidence type="ECO:0000256" key="1">
    <source>
        <dbReference type="SAM" id="MobiDB-lite"/>
    </source>
</evidence>